<dbReference type="InterPro" id="IPR008271">
    <property type="entry name" value="Ser/Thr_kinase_AS"/>
</dbReference>
<dbReference type="InterPro" id="IPR051681">
    <property type="entry name" value="Ser/Thr_Kinases-Pseudokinases"/>
</dbReference>
<evidence type="ECO:0000259" key="5">
    <source>
        <dbReference type="PROSITE" id="PS50011"/>
    </source>
</evidence>
<dbReference type="Gene3D" id="1.10.510.10">
    <property type="entry name" value="Transferase(Phosphotransferase) domain 1"/>
    <property type="match status" value="1"/>
</dbReference>
<dbReference type="Gene3D" id="3.30.200.20">
    <property type="entry name" value="Phosphorylase Kinase, domain 1"/>
    <property type="match status" value="1"/>
</dbReference>
<dbReference type="Pfam" id="PF00069">
    <property type="entry name" value="Pkinase"/>
    <property type="match status" value="1"/>
</dbReference>
<dbReference type="GO" id="GO:0005524">
    <property type="term" value="F:ATP binding"/>
    <property type="evidence" value="ECO:0007669"/>
    <property type="project" value="UniProtKB-KW"/>
</dbReference>
<dbReference type="InterPro" id="IPR011009">
    <property type="entry name" value="Kinase-like_dom_sf"/>
</dbReference>
<organism evidence="6 7">
    <name type="scientific">Ostreobium quekettii</name>
    <dbReference type="NCBI Taxonomy" id="121088"/>
    <lineage>
        <taxon>Eukaryota</taxon>
        <taxon>Viridiplantae</taxon>
        <taxon>Chlorophyta</taxon>
        <taxon>core chlorophytes</taxon>
        <taxon>Ulvophyceae</taxon>
        <taxon>TCBD clade</taxon>
        <taxon>Bryopsidales</taxon>
        <taxon>Ostreobineae</taxon>
        <taxon>Ostreobiaceae</taxon>
        <taxon>Ostreobium</taxon>
    </lineage>
</organism>
<keyword evidence="7" id="KW-1185">Reference proteome</keyword>
<dbReference type="PROSITE" id="PS50011">
    <property type="entry name" value="PROTEIN_KINASE_DOM"/>
    <property type="match status" value="1"/>
</dbReference>
<keyword evidence="3" id="KW-0418">Kinase</keyword>
<evidence type="ECO:0000256" key="4">
    <source>
        <dbReference type="ARBA" id="ARBA00022840"/>
    </source>
</evidence>
<name>A0A8S1IUY5_9CHLO</name>
<dbReference type="GO" id="GO:0004674">
    <property type="term" value="F:protein serine/threonine kinase activity"/>
    <property type="evidence" value="ECO:0007669"/>
    <property type="project" value="TreeGrafter"/>
</dbReference>
<dbReference type="SUPFAM" id="SSF56112">
    <property type="entry name" value="Protein kinase-like (PK-like)"/>
    <property type="match status" value="1"/>
</dbReference>
<keyword evidence="1" id="KW-0808">Transferase</keyword>
<evidence type="ECO:0000256" key="2">
    <source>
        <dbReference type="ARBA" id="ARBA00022741"/>
    </source>
</evidence>
<dbReference type="AlphaFoldDB" id="A0A8S1IUY5"/>
<dbReference type="InterPro" id="IPR000719">
    <property type="entry name" value="Prot_kinase_dom"/>
</dbReference>
<keyword evidence="4" id="KW-0067">ATP-binding</keyword>
<dbReference type="Proteomes" id="UP000708148">
    <property type="component" value="Unassembled WGS sequence"/>
</dbReference>
<evidence type="ECO:0000313" key="6">
    <source>
        <dbReference type="EMBL" id="CAD7697644.1"/>
    </source>
</evidence>
<evidence type="ECO:0000313" key="7">
    <source>
        <dbReference type="Proteomes" id="UP000708148"/>
    </source>
</evidence>
<keyword evidence="2" id="KW-0547">Nucleotide-binding</keyword>
<comment type="caution">
    <text evidence="6">The sequence shown here is derived from an EMBL/GenBank/DDBJ whole genome shotgun (WGS) entry which is preliminary data.</text>
</comment>
<feature type="domain" description="Protein kinase" evidence="5">
    <location>
        <begin position="164"/>
        <end position="427"/>
    </location>
</feature>
<dbReference type="PANTHER" id="PTHR44329:SF288">
    <property type="entry name" value="MITOGEN-ACTIVATED PROTEIN KINASE KINASE KINASE 20"/>
    <property type="match status" value="1"/>
</dbReference>
<protein>
    <recommendedName>
        <fullName evidence="5">Protein kinase domain-containing protein</fullName>
    </recommendedName>
</protein>
<dbReference type="PANTHER" id="PTHR44329">
    <property type="entry name" value="SERINE/THREONINE-PROTEIN KINASE TNNI3K-RELATED"/>
    <property type="match status" value="1"/>
</dbReference>
<sequence>MEGSQAEAAERRGPQYNHRMVCFLALQLDRVKELERPPSASAEEWEAFELSVHKGWRLVAKHTSPFDIRTFYKIEDMHSTVEEICKYLKAQAREWRVDCGAALEGCVPQDFVQEDREYLHKLLAYILKGVESGIDDKLLMEWLPIKRRHEVEMRELQIIGEDVLVLKRQMGQGGYGFVYEAEWNLATVAVKRPLRDGDLPIEEFASLVREVMVQGRLRHPNIALVYATTPSGWLVMEAADSDLGTLCHGKERLSWHGTLNILRQAAKGLCYLHNLSPAIVHSDVKASNFLVFGKEPSSCRIKVADFGLAFEALEGRSKTARLGGGTLEWMAPEIYEQKPITISSDIFSFGVTMYEVLTGAYPYGSDKLNQYAQAAVVMNKKLSGKEPCTIGPDDCPNDMHALMMRCCSIDPEDRPTMLEVIKCLEELPNDWKPASQLSPKASQQQPIFEGKLSAFHLAEYHK</sequence>
<dbReference type="PROSITE" id="PS00108">
    <property type="entry name" value="PROTEIN_KINASE_ST"/>
    <property type="match status" value="1"/>
</dbReference>
<accession>A0A8S1IUY5</accession>
<dbReference type="EMBL" id="CAJHUC010000691">
    <property type="protein sequence ID" value="CAD7697644.1"/>
    <property type="molecule type" value="Genomic_DNA"/>
</dbReference>
<gene>
    <name evidence="6" type="ORF">OSTQU699_LOCUS3005</name>
</gene>
<proteinExistence type="predicted"/>
<evidence type="ECO:0000256" key="1">
    <source>
        <dbReference type="ARBA" id="ARBA00022679"/>
    </source>
</evidence>
<evidence type="ECO:0000256" key="3">
    <source>
        <dbReference type="ARBA" id="ARBA00022777"/>
    </source>
</evidence>
<dbReference type="OrthoDB" id="4062651at2759"/>
<reference evidence="6" key="1">
    <citation type="submission" date="2020-12" db="EMBL/GenBank/DDBJ databases">
        <authorList>
            <person name="Iha C."/>
        </authorList>
    </citation>
    <scope>NUCLEOTIDE SEQUENCE</scope>
</reference>
<dbReference type="SMART" id="SM00220">
    <property type="entry name" value="S_TKc"/>
    <property type="match status" value="1"/>
</dbReference>